<feature type="chain" id="PRO_5045103446" description="receptor protein-tyrosine kinase" evidence="17">
    <location>
        <begin position="40"/>
        <end position="579"/>
    </location>
</feature>
<dbReference type="InterPro" id="IPR013783">
    <property type="entry name" value="Ig-like_fold"/>
</dbReference>
<evidence type="ECO:0000256" key="11">
    <source>
        <dbReference type="ARBA" id="ARBA00023136"/>
    </source>
</evidence>
<dbReference type="Proteomes" id="UP001596435">
    <property type="component" value="Unassembled WGS sequence"/>
</dbReference>
<feature type="region of interest" description="Disordered" evidence="16">
    <location>
        <begin position="174"/>
        <end position="243"/>
    </location>
</feature>
<dbReference type="Pfam" id="PF16640">
    <property type="entry name" value="Big_3_5"/>
    <property type="match status" value="1"/>
</dbReference>
<evidence type="ECO:0000256" key="9">
    <source>
        <dbReference type="ARBA" id="ARBA00022840"/>
    </source>
</evidence>
<keyword evidence="3" id="KW-1003">Cell membrane</keyword>
<evidence type="ECO:0000256" key="17">
    <source>
        <dbReference type="SAM" id="SignalP"/>
    </source>
</evidence>
<evidence type="ECO:0000256" key="14">
    <source>
        <dbReference type="ARBA" id="ARBA00023170"/>
    </source>
</evidence>
<organism evidence="20 21">
    <name type="scientific">Kitasatospora paranensis</name>
    <dbReference type="NCBI Taxonomy" id="258053"/>
    <lineage>
        <taxon>Bacteria</taxon>
        <taxon>Bacillati</taxon>
        <taxon>Actinomycetota</taxon>
        <taxon>Actinomycetes</taxon>
        <taxon>Kitasatosporales</taxon>
        <taxon>Streptomycetaceae</taxon>
        <taxon>Kitasatospora</taxon>
    </lineage>
</organism>
<protein>
    <recommendedName>
        <fullName evidence="2">receptor protein-tyrosine kinase</fullName>
        <ecNumber evidence="2">2.7.10.1</ecNumber>
    </recommendedName>
</protein>
<gene>
    <name evidence="20" type="ORF">ACFQMG_28360</name>
</gene>
<accession>A0ABW2G578</accession>
<keyword evidence="21" id="KW-1185">Reference proteome</keyword>
<evidence type="ECO:0000313" key="21">
    <source>
        <dbReference type="Proteomes" id="UP001596435"/>
    </source>
</evidence>
<feature type="domain" description="Bacterial Ig-like" evidence="19">
    <location>
        <begin position="311"/>
        <end position="406"/>
    </location>
</feature>
<keyword evidence="6 17" id="KW-0732">Signal</keyword>
<proteinExistence type="predicted"/>
<feature type="domain" description="ALK/LTK-like glycine-rich" evidence="18">
    <location>
        <begin position="76"/>
        <end position="281"/>
    </location>
</feature>
<feature type="compositionally biased region" description="Polar residues" evidence="16">
    <location>
        <begin position="563"/>
        <end position="579"/>
    </location>
</feature>
<evidence type="ECO:0000259" key="19">
    <source>
        <dbReference type="Pfam" id="PF16640"/>
    </source>
</evidence>
<feature type="compositionally biased region" description="Gly residues" evidence="16">
    <location>
        <begin position="269"/>
        <end position="278"/>
    </location>
</feature>
<comment type="subcellular location">
    <subcellularLocation>
        <location evidence="1">Cell membrane</location>
        <topology evidence="1">Single-pass type I membrane protein</topology>
    </subcellularLocation>
</comment>
<evidence type="ECO:0000256" key="15">
    <source>
        <dbReference type="ARBA" id="ARBA00023180"/>
    </source>
</evidence>
<dbReference type="Gene3D" id="2.60.40.10">
    <property type="entry name" value="Immunoglobulins"/>
    <property type="match status" value="1"/>
</dbReference>
<evidence type="ECO:0000256" key="1">
    <source>
        <dbReference type="ARBA" id="ARBA00004251"/>
    </source>
</evidence>
<dbReference type="EC" id="2.7.10.1" evidence="2"/>
<comment type="caution">
    <text evidence="20">The sequence shown here is derived from an EMBL/GenBank/DDBJ whole genome shotgun (WGS) entry which is preliminary data.</text>
</comment>
<feature type="compositionally biased region" description="Gly residues" evidence="16">
    <location>
        <begin position="200"/>
        <end position="243"/>
    </location>
</feature>
<feature type="signal peptide" evidence="17">
    <location>
        <begin position="1"/>
        <end position="39"/>
    </location>
</feature>
<keyword evidence="4" id="KW-0808">Transferase</keyword>
<evidence type="ECO:0000256" key="3">
    <source>
        <dbReference type="ARBA" id="ARBA00022475"/>
    </source>
</evidence>
<evidence type="ECO:0000256" key="10">
    <source>
        <dbReference type="ARBA" id="ARBA00022989"/>
    </source>
</evidence>
<keyword evidence="12" id="KW-0829">Tyrosine-protein kinase</keyword>
<reference evidence="21" key="1">
    <citation type="journal article" date="2019" name="Int. J. Syst. Evol. Microbiol.">
        <title>The Global Catalogue of Microorganisms (GCM) 10K type strain sequencing project: providing services to taxonomists for standard genome sequencing and annotation.</title>
        <authorList>
            <consortium name="The Broad Institute Genomics Platform"/>
            <consortium name="The Broad Institute Genome Sequencing Center for Infectious Disease"/>
            <person name="Wu L."/>
            <person name="Ma J."/>
        </authorList>
    </citation>
    <scope>NUCLEOTIDE SEQUENCE [LARGE SCALE GENOMIC DNA]</scope>
    <source>
        <strain evidence="21">CGMCC 1.12859</strain>
    </source>
</reference>
<evidence type="ECO:0000259" key="18">
    <source>
        <dbReference type="Pfam" id="PF12810"/>
    </source>
</evidence>
<keyword evidence="8" id="KW-0418">Kinase</keyword>
<dbReference type="Pfam" id="PF12810">
    <property type="entry name" value="ALK_LTK_GRD"/>
    <property type="match status" value="1"/>
</dbReference>
<dbReference type="RefSeq" id="WP_380232351.1">
    <property type="nucleotide sequence ID" value="NZ_JBHSVH010000002.1"/>
</dbReference>
<evidence type="ECO:0000256" key="16">
    <source>
        <dbReference type="SAM" id="MobiDB-lite"/>
    </source>
</evidence>
<feature type="region of interest" description="Disordered" evidence="16">
    <location>
        <begin position="264"/>
        <end position="290"/>
    </location>
</feature>
<evidence type="ECO:0000256" key="4">
    <source>
        <dbReference type="ARBA" id="ARBA00022679"/>
    </source>
</evidence>
<evidence type="ECO:0000256" key="8">
    <source>
        <dbReference type="ARBA" id="ARBA00022777"/>
    </source>
</evidence>
<dbReference type="InterPro" id="IPR032109">
    <property type="entry name" value="Big_3_5"/>
</dbReference>
<keyword evidence="13" id="KW-1015">Disulfide bond</keyword>
<evidence type="ECO:0000256" key="6">
    <source>
        <dbReference type="ARBA" id="ARBA00022729"/>
    </source>
</evidence>
<keyword evidence="10" id="KW-1133">Transmembrane helix</keyword>
<keyword evidence="15" id="KW-0325">Glycoprotein</keyword>
<evidence type="ECO:0000256" key="12">
    <source>
        <dbReference type="ARBA" id="ARBA00023137"/>
    </source>
</evidence>
<keyword evidence="11" id="KW-0472">Membrane</keyword>
<evidence type="ECO:0000313" key="20">
    <source>
        <dbReference type="EMBL" id="MFC7183464.1"/>
    </source>
</evidence>
<name>A0ABW2G578_9ACTN</name>
<evidence type="ECO:0000256" key="13">
    <source>
        <dbReference type="ARBA" id="ARBA00023157"/>
    </source>
</evidence>
<keyword evidence="7" id="KW-0547">Nucleotide-binding</keyword>
<evidence type="ECO:0000256" key="5">
    <source>
        <dbReference type="ARBA" id="ARBA00022692"/>
    </source>
</evidence>
<keyword evidence="5" id="KW-0812">Transmembrane</keyword>
<evidence type="ECO:0000256" key="2">
    <source>
        <dbReference type="ARBA" id="ARBA00011902"/>
    </source>
</evidence>
<keyword evidence="9" id="KW-0067">ATP-binding</keyword>
<evidence type="ECO:0000256" key="7">
    <source>
        <dbReference type="ARBA" id="ARBA00022741"/>
    </source>
</evidence>
<sequence length="579" mass="54241">MSGYRAGSAGRRGRALAVAAGVFCTAAIAPVALSGAAHAQGTCTTSGNTTTCTFAFTGAEQTFTVPNGVTQADVTAIGGHGGLEGLGGVSGGRGAQVSGTLTGLSSGQTLYVEVGGTATNNGSCYPSSLCTGGFNGGGNTHFGGGGGGASDIRTQSRTVPLTTTDSRLIVAAGGGGAGEAAQNPCPGSPGGDAGQPGADGACGGGTGGGTGTATQGGAGGAGGGGTPSGTPGTLGTGGNGGLDTGGGGGGGFYGGGGGGNINPLVTPAGSGGGGGGGSSLVPAGGTGPTVTSAAASVTISYTTQPTVTTTLTTSPNPSLFGHPVTLTDTVCPNGGSTTIPTGTVTFTDAGATLGTAPLSPGGGDHCAQALLTWSNLLPGNHTLTAQYSGDAIYPAPAPESATQTVNCTRTVTGSVASVVATGESTCVLNATVHGNVAAAAGSALFIGNSTVQGDITSFSGTLVGVCGATVSGSVAVYGAGKFVVIGDPGDDHCAANQINQMVALSNNTGGLELVGNHIGRSVAVANNTGTGPFPEDNRPEIEGNTIGGSLACSGNTPPPTNDGHPNTVTGARTGQCSTL</sequence>
<dbReference type="InterPro" id="IPR055163">
    <property type="entry name" value="ALK/LTK-like_GRD"/>
</dbReference>
<keyword evidence="14" id="KW-0675">Receptor</keyword>
<dbReference type="EMBL" id="JBHTAJ010000068">
    <property type="protein sequence ID" value="MFC7183464.1"/>
    <property type="molecule type" value="Genomic_DNA"/>
</dbReference>
<feature type="region of interest" description="Disordered" evidence="16">
    <location>
        <begin position="527"/>
        <end position="579"/>
    </location>
</feature>